<dbReference type="Proteomes" id="UP000176944">
    <property type="component" value="Chromosome"/>
</dbReference>
<evidence type="ECO:0000256" key="1">
    <source>
        <dbReference type="SAM" id="MobiDB-lite"/>
    </source>
</evidence>
<organism evidence="3">
    <name type="scientific">Moorena producens (strain JHB)</name>
    <dbReference type="NCBI Taxonomy" id="1454205"/>
    <lineage>
        <taxon>Bacteria</taxon>
        <taxon>Bacillati</taxon>
        <taxon>Cyanobacteriota</taxon>
        <taxon>Cyanophyceae</taxon>
        <taxon>Coleofasciculales</taxon>
        <taxon>Coleofasciculaceae</taxon>
        <taxon>Moorena</taxon>
    </lineage>
</organism>
<evidence type="ECO:0000313" key="3">
    <source>
        <dbReference type="EMBL" id="AOY83665.2"/>
    </source>
</evidence>
<feature type="compositionally biased region" description="Polar residues" evidence="1">
    <location>
        <begin position="209"/>
        <end position="218"/>
    </location>
</feature>
<feature type="region of interest" description="Disordered" evidence="1">
    <location>
        <begin position="163"/>
        <end position="187"/>
    </location>
</feature>
<feature type="region of interest" description="Disordered" evidence="1">
    <location>
        <begin position="209"/>
        <end position="228"/>
    </location>
</feature>
<reference evidence="3" key="2">
    <citation type="submission" date="2022-10" db="EMBL/GenBank/DDBJ databases">
        <authorList>
            <person name="Ngo T.-E."/>
        </authorList>
    </citation>
    <scope>NUCLEOTIDE SEQUENCE</scope>
    <source>
        <strain evidence="3">JHB</strain>
    </source>
</reference>
<feature type="region of interest" description="Disordered" evidence="1">
    <location>
        <begin position="65"/>
        <end position="88"/>
    </location>
</feature>
<proteinExistence type="predicted"/>
<evidence type="ECO:0000256" key="2">
    <source>
        <dbReference type="SAM" id="SignalP"/>
    </source>
</evidence>
<reference evidence="3" key="1">
    <citation type="journal article" date="2017" name="Proc. Natl. Acad. Sci. U.S.A.">
        <title>Comparative genomics uncovers the prolific and distinctive metabolic potential of the cyanobacterial genus Moorea.</title>
        <authorList>
            <person name="Leao T."/>
            <person name="Castelao G."/>
            <person name="Korobeynikov A."/>
            <person name="Monroe E.A."/>
            <person name="Podell S."/>
            <person name="Glukhov E."/>
            <person name="Allen E.E."/>
            <person name="Gerwick W.H."/>
            <person name="Gerwick L."/>
        </authorList>
    </citation>
    <scope>NUCLEOTIDE SEQUENCE</scope>
    <source>
        <strain evidence="3">JHB</strain>
    </source>
</reference>
<keyword evidence="2" id="KW-0732">Signal</keyword>
<feature type="chain" id="PRO_5039142654" description="Outer membrane protein beta-barrel domain-containing protein" evidence="2">
    <location>
        <begin position="30"/>
        <end position="377"/>
    </location>
</feature>
<dbReference type="AlphaFoldDB" id="A0A1D9G840"/>
<evidence type="ECO:0008006" key="4">
    <source>
        <dbReference type="Google" id="ProtNLM"/>
    </source>
</evidence>
<name>A0A1D9G840_MOOP1</name>
<dbReference type="EMBL" id="CP017708">
    <property type="protein sequence ID" value="AOY83665.2"/>
    <property type="molecule type" value="Genomic_DNA"/>
</dbReference>
<protein>
    <recommendedName>
        <fullName evidence="4">Outer membrane protein beta-barrel domain-containing protein</fullName>
    </recommendedName>
</protein>
<sequence>MKSNFPKTLSMQLSMAVLTMVSYQLSATAETPSHNSSVKQLTQTAAAVRPEQLAATSSITVDRDRFNPETTQTPKNIFRPTNLRSGNLNTITHHRANSRLGQLDRIGAAVRASKSVGSPSALVNRSQFNASVTPIADYTVRQEQLPLANLEANLETIQEYPADPPKQELEPITEESQTPSQDFNNPAVAPPRPGTLARSVAALKIQLDPATSDTSPGTSYEVGTPVAQRNIDPTGKSLGVGNYVGIGGHIGFTDDGTNIGRGAFMINGKYDLSPTLSVRPSILINDDATFVIPATYNFIFQDEPFEPPTYSAFAGAGLAFSTGDEDNVGLIVTGGVDWPFGPNFVANAALTGGIFVDGAADLGISFGIGYSFSNFDR</sequence>
<accession>A0A1D9G840</accession>
<feature type="signal peptide" evidence="2">
    <location>
        <begin position="1"/>
        <end position="29"/>
    </location>
</feature>
<feature type="compositionally biased region" description="Polar residues" evidence="1">
    <location>
        <begin position="174"/>
        <end position="184"/>
    </location>
</feature>
<gene>
    <name evidence="3" type="ORF">BJP36_30870</name>
</gene>